<dbReference type="PROSITE" id="PS00455">
    <property type="entry name" value="AMP_BINDING"/>
    <property type="match status" value="1"/>
</dbReference>
<accession>A0A093VB48</accession>
<dbReference type="HOGENOM" id="CLU_000022_23_6_1"/>
<proteinExistence type="predicted"/>
<comment type="caution">
    <text evidence="2">The sequence shown here is derived from an EMBL/GenBank/DDBJ whole genome shotgun (WGS) entry which is preliminary data.</text>
</comment>
<dbReference type="InterPro" id="IPR036736">
    <property type="entry name" value="ACP-like_sf"/>
</dbReference>
<dbReference type="eggNOG" id="KOG1176">
    <property type="taxonomic scope" value="Eukaryota"/>
</dbReference>
<name>A0A093VB48_TALMA</name>
<dbReference type="GO" id="GO:0070566">
    <property type="term" value="F:adenylyltransferase activity"/>
    <property type="evidence" value="ECO:0007669"/>
    <property type="project" value="TreeGrafter"/>
</dbReference>
<dbReference type="Gene3D" id="3.40.50.12780">
    <property type="entry name" value="N-terminal domain of ligase-like"/>
    <property type="match status" value="1"/>
</dbReference>
<dbReference type="InterPro" id="IPR029058">
    <property type="entry name" value="AB_hydrolase_fold"/>
</dbReference>
<dbReference type="Gene3D" id="1.10.1200.10">
    <property type="entry name" value="ACP-like"/>
    <property type="match status" value="1"/>
</dbReference>
<dbReference type="SUPFAM" id="SSF47336">
    <property type="entry name" value="ACP-like"/>
    <property type="match status" value="1"/>
</dbReference>
<feature type="domain" description="Carrier" evidence="1">
    <location>
        <begin position="602"/>
        <end position="681"/>
    </location>
</feature>
<dbReference type="InterPro" id="IPR000873">
    <property type="entry name" value="AMP-dep_synth/lig_dom"/>
</dbReference>
<dbReference type="GO" id="GO:0005886">
    <property type="term" value="C:plasma membrane"/>
    <property type="evidence" value="ECO:0007669"/>
    <property type="project" value="TreeGrafter"/>
</dbReference>
<organism evidence="2">
    <name type="scientific">Talaromyces marneffei PM1</name>
    <dbReference type="NCBI Taxonomy" id="1077442"/>
    <lineage>
        <taxon>Eukaryota</taxon>
        <taxon>Fungi</taxon>
        <taxon>Dikarya</taxon>
        <taxon>Ascomycota</taxon>
        <taxon>Pezizomycotina</taxon>
        <taxon>Eurotiomycetes</taxon>
        <taxon>Eurotiomycetidae</taxon>
        <taxon>Eurotiales</taxon>
        <taxon>Trichocomaceae</taxon>
        <taxon>Talaromyces</taxon>
        <taxon>Talaromyces sect. Talaromyces</taxon>
    </lineage>
</organism>
<dbReference type="SMART" id="SM00824">
    <property type="entry name" value="PKS_TE"/>
    <property type="match status" value="1"/>
</dbReference>
<dbReference type="Pfam" id="PF00975">
    <property type="entry name" value="Thioesterase"/>
    <property type="match status" value="1"/>
</dbReference>
<dbReference type="InterPro" id="IPR020845">
    <property type="entry name" value="AMP-binding_CS"/>
</dbReference>
<dbReference type="SUPFAM" id="SSF56801">
    <property type="entry name" value="Acetyl-CoA synthetase-like"/>
    <property type="match status" value="1"/>
</dbReference>
<evidence type="ECO:0000259" key="1">
    <source>
        <dbReference type="PROSITE" id="PS50075"/>
    </source>
</evidence>
<dbReference type="EMBL" id="JPOX01000016">
    <property type="protein sequence ID" value="KFX47204.1"/>
    <property type="molecule type" value="Genomic_DNA"/>
</dbReference>
<dbReference type="InterPro" id="IPR042099">
    <property type="entry name" value="ANL_N_sf"/>
</dbReference>
<dbReference type="Gene3D" id="3.30.300.30">
    <property type="match status" value="1"/>
</dbReference>
<dbReference type="Pfam" id="PF00550">
    <property type="entry name" value="PP-binding"/>
    <property type="match status" value="1"/>
</dbReference>
<dbReference type="Gene3D" id="3.40.50.1820">
    <property type="entry name" value="alpha/beta hydrolase"/>
    <property type="match status" value="1"/>
</dbReference>
<dbReference type="InterPro" id="IPR045851">
    <property type="entry name" value="AMP-bd_C_sf"/>
</dbReference>
<reference evidence="2" key="1">
    <citation type="journal article" date="2014" name="PLoS Genet.">
        <title>Signature Gene Expression Reveals Novel Clues to the Molecular Mechanisms of Dimorphic Transition in Penicillium marneffei.</title>
        <authorList>
            <person name="Yang E."/>
            <person name="Wang G."/>
            <person name="Cai J."/>
            <person name="Woo P.C."/>
            <person name="Lau S.K."/>
            <person name="Yuen K.-Y."/>
            <person name="Chow W.-N."/>
            <person name="Lin X."/>
        </authorList>
    </citation>
    <scope>NUCLEOTIDE SEQUENCE [LARGE SCALE GENOMIC DNA]</scope>
    <source>
        <strain evidence="2">PM1</strain>
    </source>
</reference>
<dbReference type="SUPFAM" id="SSF53474">
    <property type="entry name" value="alpha/beta-Hydrolases"/>
    <property type="match status" value="1"/>
</dbReference>
<gene>
    <name evidence="2" type="ORF">GQ26_0162200</name>
</gene>
<dbReference type="InterPro" id="IPR020802">
    <property type="entry name" value="TesA-like"/>
</dbReference>
<protein>
    <submittedName>
        <fullName evidence="2">Polyketide synthase PksJ</fullName>
    </submittedName>
</protein>
<dbReference type="PANTHER" id="PTHR22754:SF32">
    <property type="entry name" value="DISCO-INTERACTING PROTEIN 2"/>
    <property type="match status" value="1"/>
</dbReference>
<dbReference type="InterPro" id="IPR009081">
    <property type="entry name" value="PP-bd_ACP"/>
</dbReference>
<evidence type="ECO:0000313" key="2">
    <source>
        <dbReference type="EMBL" id="KFX47204.1"/>
    </source>
</evidence>
<dbReference type="Pfam" id="PF00501">
    <property type="entry name" value="AMP-binding"/>
    <property type="match status" value="1"/>
</dbReference>
<dbReference type="PANTHER" id="PTHR22754">
    <property type="entry name" value="DISCO-INTERACTING PROTEIN 2 DIP2 -RELATED"/>
    <property type="match status" value="1"/>
</dbReference>
<dbReference type="InterPro" id="IPR001031">
    <property type="entry name" value="Thioesterase"/>
</dbReference>
<dbReference type="PROSITE" id="PS50075">
    <property type="entry name" value="CARRIER"/>
    <property type="match status" value="1"/>
</dbReference>
<dbReference type="eggNOG" id="KOG1202">
    <property type="taxonomic scope" value="Eukaryota"/>
</dbReference>
<sequence>MAPHVTDDDGVPATKHSSASLSIAKSAQFGQQNLLSTCLGMTNNLSQLLQTASTTTNGLTFYKPGNEGLEPTFVSYFDLLEEATHKARLLSTIEDLTPSTVLLLHFDSQHDTIEWFWAATLAGILPAISTPLVNDAVQRNKHLKHLQTLLQQPVILTAKHLIPEFDGIEGLRLHAAELLECNHSTSPSVSITGIKKQKGDLAVLMLTSGSTGNAKAVALRHGQIIKAVQSKSSFHAIAPGDPFLNWVGMDHVASLTEIHLHAMSLGSDQVHVPAIELLRNPLRFIELLDMHKIVYTFAPNFFLAKILNSLKANQTMTADLSRLKAFIAGAEASVVTTCDALTREFRRFGVQAEVIRPGFGMTEMCGGTIYSLACPSYDLAAGLEFANLGTCIPGVEMRVVDLNNKTEKAPDGEVGEFQVSGPVVFNHYFNNAEATANSFSADGWFITGDLARIDEAGNLILAGRTKDIIVINGIKWSSTDIETAIEEEGIAGLIPTFTVAFSHRAADSPTEDLAIVYSPAYAPEDDQARFETAAIIAKIVALNTGWKPARLIPLPQQMLEKSSLGKISRSKVRAALENGEYHVFEKEDSEALRRYQDSKWRSPETKTAKLIQSILAELLKISSDDISLDSSIFDLGVNSFNLMLLKAKVQDALETKIDIPISVLLTEPTVGTIASSIETVVSEQPVYNPIVPLQPNGTKVPLFLVHPGSGDIIVFIALAAHFPTRPVYAIRTRGYNPNEGLFSSIRETAETYANYIRQTQPEGPYAIAGYSLGSTLAYEVGKELEAQGQEVRFLASIDYPPRVAHYVQDLDWIDVLLHISFYLELIDESTMLEITPHMRTLDREAAVKRIFNIGDVKRMQALALDAKRLVLITDITENLRLNLKSYEPVGTVDQMDVFVADPPKYAARDRQDWKENKLGQWAGFVRTSIEFHDCPGIHAKMLNREHTVDFARILKAAMRRRGV</sequence>
<dbReference type="AlphaFoldDB" id="A0A093VB48"/>
<dbReference type="GO" id="GO:0006633">
    <property type="term" value="P:fatty acid biosynthetic process"/>
    <property type="evidence" value="ECO:0007669"/>
    <property type="project" value="TreeGrafter"/>
</dbReference>